<dbReference type="EMBL" id="BMAO01035713">
    <property type="protein sequence ID" value="GFR05460.1"/>
    <property type="molecule type" value="Genomic_DNA"/>
</dbReference>
<dbReference type="SUPFAM" id="SSF50621">
    <property type="entry name" value="Alanine racemase C-terminal domain-like"/>
    <property type="match status" value="1"/>
</dbReference>
<feature type="modified residue" description="N6-(pyridoxal phosphate)lysine" evidence="7">
    <location>
        <position position="81"/>
    </location>
</feature>
<sequence length="449" mass="50618">MNQQNGYENSGTENTKRFFDNLLLKKGNEVIYKSSFDYISQVAKELRETQSFYLFDLADVLWKVQRWKEKVPHIRPFYAVKTNSDPVLLRLFVLLGFSFDCATEGEIRYILNAGGDPKNIIFAHVIKTPGALQYASSVGVNFMTFDSKEELLKIHKYYPEARLLLRLTPEDVQCSFDLSDKFGCEAEDAVEVLSLAKNLNLNVIGVSFHVGGLCKNPNSYAATIKISREVFQLGKKLGFDFTVLDIGGGFTGSKGSDELFDEITQVIKSALKEHFPEPDIEIIAEPGTFFAGSAVSLTTAICGKKERNIQQKTVNGMNPIQRFYYINDGIYGSFFSGSEHYGYRIKPLLKEPVLQQRPVYSSKIWGQTCCGEDLLVKECQLPDLEEGEFIIWENMGAYNQVLCSTFCGVPLPASKYVFINNPKLSLKWLSDPKQVLDLVSEKCSLVEKE</sequence>
<dbReference type="PRINTS" id="PR01182">
    <property type="entry name" value="ORNDCRBXLASE"/>
</dbReference>
<dbReference type="GO" id="GO:0033387">
    <property type="term" value="P:putrescine biosynthetic process from arginine, via ornithine"/>
    <property type="evidence" value="ECO:0007669"/>
    <property type="project" value="TreeGrafter"/>
</dbReference>
<evidence type="ECO:0000256" key="6">
    <source>
        <dbReference type="ARBA" id="ARBA00037173"/>
    </source>
</evidence>
<evidence type="ECO:0000256" key="2">
    <source>
        <dbReference type="ARBA" id="ARBA00008872"/>
    </source>
</evidence>
<dbReference type="Proteomes" id="UP000887116">
    <property type="component" value="Unassembled WGS sequence"/>
</dbReference>
<dbReference type="GO" id="GO:0004586">
    <property type="term" value="F:ornithine decarboxylase activity"/>
    <property type="evidence" value="ECO:0007669"/>
    <property type="project" value="TreeGrafter"/>
</dbReference>
<gene>
    <name evidence="9" type="primary">ODC1</name>
    <name evidence="9" type="ORF">TNCT_435741</name>
</gene>
<dbReference type="InterPro" id="IPR000183">
    <property type="entry name" value="Orn/DAP/Arg_de-COase"/>
</dbReference>
<dbReference type="AlphaFoldDB" id="A0A8X6IIM8"/>
<keyword evidence="5" id="KW-0456">Lyase</keyword>
<keyword evidence="3 7" id="KW-0663">Pyridoxal phosphate</keyword>
<dbReference type="PANTHER" id="PTHR11482:SF6">
    <property type="entry name" value="ORNITHINE DECARBOXYLASE 1-RELATED"/>
    <property type="match status" value="1"/>
</dbReference>
<dbReference type="CDD" id="cd00622">
    <property type="entry name" value="PLPDE_III_ODC"/>
    <property type="match status" value="1"/>
</dbReference>
<dbReference type="Gene3D" id="2.40.37.10">
    <property type="entry name" value="Lyase, Ornithine Decarboxylase, Chain A, domain 1"/>
    <property type="match status" value="1"/>
</dbReference>
<dbReference type="InterPro" id="IPR009006">
    <property type="entry name" value="Ala_racemase/Decarboxylase_C"/>
</dbReference>
<name>A0A8X6IIM8_TRICU</name>
<evidence type="ECO:0000256" key="7">
    <source>
        <dbReference type="PIRSR" id="PIRSR600183-50"/>
    </source>
</evidence>
<feature type="domain" description="Orn/DAP/Arg decarboxylase 2 N-terminal" evidence="8">
    <location>
        <begin position="58"/>
        <end position="291"/>
    </location>
</feature>
<proteinExistence type="inferred from homology"/>
<keyword evidence="10" id="KW-1185">Reference proteome</keyword>
<comment type="function">
    <text evidence="6">Catalyzes the first and rate-limiting step of polyamine biosynthesis that converts ornithine into putrescine, which is the precursor for the polyamines, spermidine and spermine. Polyamines are essential for cell proliferation and are implicated in cellular processes, ranging from DNA replication to apoptosis.</text>
</comment>
<evidence type="ECO:0000259" key="8">
    <source>
        <dbReference type="Pfam" id="PF02784"/>
    </source>
</evidence>
<accession>A0A8X6IIM8</accession>
<evidence type="ECO:0000256" key="1">
    <source>
        <dbReference type="ARBA" id="ARBA00001933"/>
    </source>
</evidence>
<comment type="similarity">
    <text evidence="2">Belongs to the Orn/Lys/Arg decarboxylase class-II family.</text>
</comment>
<dbReference type="InterPro" id="IPR022644">
    <property type="entry name" value="De-COase2_N"/>
</dbReference>
<dbReference type="InterPro" id="IPR002433">
    <property type="entry name" value="Orn_de-COase"/>
</dbReference>
<dbReference type="PRINTS" id="PR01179">
    <property type="entry name" value="ODADCRBXLASE"/>
</dbReference>
<evidence type="ECO:0000256" key="4">
    <source>
        <dbReference type="ARBA" id="ARBA00023115"/>
    </source>
</evidence>
<evidence type="ECO:0000256" key="5">
    <source>
        <dbReference type="ARBA" id="ARBA00023239"/>
    </source>
</evidence>
<dbReference type="FunFam" id="3.20.20.10:FF:000005">
    <property type="entry name" value="Ornithine decarboxylase"/>
    <property type="match status" value="1"/>
</dbReference>
<comment type="caution">
    <text evidence="9">The sequence shown here is derived from an EMBL/GenBank/DDBJ whole genome shotgun (WGS) entry which is preliminary data.</text>
</comment>
<dbReference type="OrthoDB" id="5034579at2759"/>
<dbReference type="GO" id="GO:0005737">
    <property type="term" value="C:cytoplasm"/>
    <property type="evidence" value="ECO:0007669"/>
    <property type="project" value="TreeGrafter"/>
</dbReference>
<feature type="active site" description="Proton donor" evidence="7">
    <location>
        <position position="369"/>
    </location>
</feature>
<comment type="cofactor">
    <cofactor evidence="1 7">
        <name>pyridoxal 5'-phosphate</name>
        <dbReference type="ChEBI" id="CHEBI:597326"/>
    </cofactor>
</comment>
<organism evidence="9 10">
    <name type="scientific">Trichonephila clavata</name>
    <name type="common">Joro spider</name>
    <name type="synonym">Nephila clavata</name>
    <dbReference type="NCBI Taxonomy" id="2740835"/>
    <lineage>
        <taxon>Eukaryota</taxon>
        <taxon>Metazoa</taxon>
        <taxon>Ecdysozoa</taxon>
        <taxon>Arthropoda</taxon>
        <taxon>Chelicerata</taxon>
        <taxon>Arachnida</taxon>
        <taxon>Araneae</taxon>
        <taxon>Araneomorphae</taxon>
        <taxon>Entelegynae</taxon>
        <taxon>Araneoidea</taxon>
        <taxon>Nephilidae</taxon>
        <taxon>Trichonephila</taxon>
    </lineage>
</organism>
<dbReference type="Pfam" id="PF02784">
    <property type="entry name" value="Orn_Arg_deC_N"/>
    <property type="match status" value="1"/>
</dbReference>
<dbReference type="SUPFAM" id="SSF51419">
    <property type="entry name" value="PLP-binding barrel"/>
    <property type="match status" value="1"/>
</dbReference>
<evidence type="ECO:0000313" key="10">
    <source>
        <dbReference type="Proteomes" id="UP000887116"/>
    </source>
</evidence>
<evidence type="ECO:0000256" key="3">
    <source>
        <dbReference type="ARBA" id="ARBA00022898"/>
    </source>
</evidence>
<reference evidence="9" key="1">
    <citation type="submission" date="2020-07" db="EMBL/GenBank/DDBJ databases">
        <title>Multicomponent nature underlies the extraordinary mechanical properties of spider dragline silk.</title>
        <authorList>
            <person name="Kono N."/>
            <person name="Nakamura H."/>
            <person name="Mori M."/>
            <person name="Yoshida Y."/>
            <person name="Ohtoshi R."/>
            <person name="Malay A.D."/>
            <person name="Moran D.A.P."/>
            <person name="Tomita M."/>
            <person name="Numata K."/>
            <person name="Arakawa K."/>
        </authorList>
    </citation>
    <scope>NUCLEOTIDE SEQUENCE</scope>
</reference>
<protein>
    <submittedName>
        <fullName evidence="9">Ornithine decarboxylase</fullName>
    </submittedName>
</protein>
<dbReference type="Gene3D" id="3.20.20.10">
    <property type="entry name" value="Alanine racemase"/>
    <property type="match status" value="1"/>
</dbReference>
<keyword evidence="4" id="KW-0620">Polyamine biosynthesis</keyword>
<evidence type="ECO:0000313" key="9">
    <source>
        <dbReference type="EMBL" id="GFR05460.1"/>
    </source>
</evidence>
<dbReference type="InterPro" id="IPR029066">
    <property type="entry name" value="PLP-binding_barrel"/>
</dbReference>
<dbReference type="PANTHER" id="PTHR11482">
    <property type="entry name" value="ARGININE/DIAMINOPIMELATE/ORNITHINE DECARBOXYLASE"/>
    <property type="match status" value="1"/>
</dbReference>